<name>A0ABP7EFE4_9SPHN</name>
<proteinExistence type="predicted"/>
<reference evidence="6" key="1">
    <citation type="journal article" date="2019" name="Int. J. Syst. Evol. Microbiol.">
        <title>The Global Catalogue of Microorganisms (GCM) 10K type strain sequencing project: providing services to taxonomists for standard genome sequencing and annotation.</title>
        <authorList>
            <consortium name="The Broad Institute Genomics Platform"/>
            <consortium name="The Broad Institute Genome Sequencing Center for Infectious Disease"/>
            <person name="Wu L."/>
            <person name="Ma J."/>
        </authorList>
    </citation>
    <scope>NUCLEOTIDE SEQUENCE [LARGE SCALE GENOMIC DNA]</scope>
    <source>
        <strain evidence="6">JCM 17498</strain>
    </source>
</reference>
<evidence type="ECO:0000313" key="6">
    <source>
        <dbReference type="Proteomes" id="UP001500523"/>
    </source>
</evidence>
<dbReference type="Pfam" id="PF00717">
    <property type="entry name" value="Peptidase_S24"/>
    <property type="match status" value="1"/>
</dbReference>
<comment type="caution">
    <text evidence="5">The sequence shown here is derived from an EMBL/GenBank/DDBJ whole genome shotgun (WGS) entry which is preliminary data.</text>
</comment>
<dbReference type="PANTHER" id="PTHR40661:SF3">
    <property type="entry name" value="FELS-1 PROPHAGE TRANSCRIPTIONAL REGULATOR"/>
    <property type="match status" value="1"/>
</dbReference>
<evidence type="ECO:0000259" key="4">
    <source>
        <dbReference type="Pfam" id="PF00717"/>
    </source>
</evidence>
<keyword evidence="1" id="KW-0805">Transcription regulation</keyword>
<evidence type="ECO:0000256" key="3">
    <source>
        <dbReference type="ARBA" id="ARBA00023163"/>
    </source>
</evidence>
<dbReference type="InterPro" id="IPR015927">
    <property type="entry name" value="Peptidase_S24_S26A/B/C"/>
</dbReference>
<dbReference type="InterPro" id="IPR036286">
    <property type="entry name" value="LexA/Signal_pep-like_sf"/>
</dbReference>
<sequence>MTMDDPRTTLIDLAAAGGTSLAALSRMLGRNPAYIQQYVHRRSPRTLEEADIAALARFFGVDPVRLGAVAAPSWWRVKRLDIAVSAGPGALIDAEVVTGTDLLDPGLARRLGLQPDRAAIVRVRGDSMEPGLREGDHILVDTADRHPGPRGGIFVVRIDGTVMVKRVALHAGVPRARSDNPLAPPLPDAPVELIGRVVWQMRAPV</sequence>
<protein>
    <recommendedName>
        <fullName evidence="4">Peptidase S24/S26A/S26B/S26C domain-containing protein</fullName>
    </recommendedName>
</protein>
<gene>
    <name evidence="5" type="ORF">GCM10022268_27540</name>
</gene>
<dbReference type="Gene3D" id="2.10.109.10">
    <property type="entry name" value="Umud Fragment, subunit A"/>
    <property type="match status" value="1"/>
</dbReference>
<dbReference type="CDD" id="cd06529">
    <property type="entry name" value="S24_LexA-like"/>
    <property type="match status" value="1"/>
</dbReference>
<keyword evidence="2" id="KW-0238">DNA-binding</keyword>
<evidence type="ECO:0000313" key="5">
    <source>
        <dbReference type="EMBL" id="GAA3717597.1"/>
    </source>
</evidence>
<dbReference type="PANTHER" id="PTHR40661">
    <property type="match status" value="1"/>
</dbReference>
<accession>A0ABP7EFE4</accession>
<feature type="domain" description="Peptidase S24/S26A/S26B/S26C" evidence="4">
    <location>
        <begin position="84"/>
        <end position="198"/>
    </location>
</feature>
<keyword evidence="6" id="KW-1185">Reference proteome</keyword>
<evidence type="ECO:0000256" key="1">
    <source>
        <dbReference type="ARBA" id="ARBA00023015"/>
    </source>
</evidence>
<dbReference type="Proteomes" id="UP001500523">
    <property type="component" value="Unassembled WGS sequence"/>
</dbReference>
<keyword evidence="3" id="KW-0804">Transcription</keyword>
<evidence type="ECO:0000256" key="2">
    <source>
        <dbReference type="ARBA" id="ARBA00023125"/>
    </source>
</evidence>
<dbReference type="CDD" id="cd00093">
    <property type="entry name" value="HTH_XRE"/>
    <property type="match status" value="1"/>
</dbReference>
<dbReference type="InterPro" id="IPR039418">
    <property type="entry name" value="LexA-like"/>
</dbReference>
<dbReference type="EMBL" id="BAABBF010000006">
    <property type="protein sequence ID" value="GAA3717597.1"/>
    <property type="molecule type" value="Genomic_DNA"/>
</dbReference>
<dbReference type="InterPro" id="IPR001387">
    <property type="entry name" value="Cro/C1-type_HTH"/>
</dbReference>
<dbReference type="SUPFAM" id="SSF51306">
    <property type="entry name" value="LexA/Signal peptidase"/>
    <property type="match status" value="1"/>
</dbReference>
<organism evidence="5 6">
    <name type="scientific">Sphingomonas cynarae</name>
    <dbReference type="NCBI Taxonomy" id="930197"/>
    <lineage>
        <taxon>Bacteria</taxon>
        <taxon>Pseudomonadati</taxon>
        <taxon>Pseudomonadota</taxon>
        <taxon>Alphaproteobacteria</taxon>
        <taxon>Sphingomonadales</taxon>
        <taxon>Sphingomonadaceae</taxon>
        <taxon>Sphingomonas</taxon>
    </lineage>
</organism>